<evidence type="ECO:0000313" key="2">
    <source>
        <dbReference type="EMBL" id="KAK8784892.1"/>
    </source>
</evidence>
<comment type="caution">
    <text evidence="2">The sequence shown here is derived from an EMBL/GenBank/DDBJ whole genome shotgun (WGS) entry which is preliminary data.</text>
</comment>
<sequence length="183" mass="20214">MSDSTRSSDLCNVYLCSTPIQQPGSRALSFFASSSRSVTGHSWEKHWLVAFDYGGPQVFVCDADMDHAGDLTGRSTWKSRKVLEEVYPYKRHLGEHRIPQARIETVVKKMSASGSYHLTKNNCQKWAERFLRELGIQITLCEPQAEEVVERVIIPGAVGGALLAGAGILAACFASVPRRNNSN</sequence>
<dbReference type="EMBL" id="JARKHS020004136">
    <property type="protein sequence ID" value="KAK8784892.1"/>
    <property type="molecule type" value="Genomic_DNA"/>
</dbReference>
<keyword evidence="3" id="KW-1185">Reference proteome</keyword>
<organism evidence="2 3">
    <name type="scientific">Amblyomma americanum</name>
    <name type="common">Lone star tick</name>
    <dbReference type="NCBI Taxonomy" id="6943"/>
    <lineage>
        <taxon>Eukaryota</taxon>
        <taxon>Metazoa</taxon>
        <taxon>Ecdysozoa</taxon>
        <taxon>Arthropoda</taxon>
        <taxon>Chelicerata</taxon>
        <taxon>Arachnida</taxon>
        <taxon>Acari</taxon>
        <taxon>Parasitiformes</taxon>
        <taxon>Ixodida</taxon>
        <taxon>Ixodoidea</taxon>
        <taxon>Ixodidae</taxon>
        <taxon>Amblyomminae</taxon>
        <taxon>Amblyomma</taxon>
    </lineage>
</organism>
<feature type="transmembrane region" description="Helical" evidence="1">
    <location>
        <begin position="152"/>
        <end position="176"/>
    </location>
</feature>
<reference evidence="2 3" key="1">
    <citation type="journal article" date="2023" name="Arcadia Sci">
        <title>De novo assembly of a long-read Amblyomma americanum tick genome.</title>
        <authorList>
            <person name="Chou S."/>
            <person name="Poskanzer K.E."/>
            <person name="Rollins M."/>
            <person name="Thuy-Boun P.S."/>
        </authorList>
    </citation>
    <scope>NUCLEOTIDE SEQUENCE [LARGE SCALE GENOMIC DNA]</scope>
    <source>
        <strain evidence="2">F_SG_1</strain>
        <tissue evidence="2">Salivary glands</tissue>
    </source>
</reference>
<proteinExistence type="predicted"/>
<gene>
    <name evidence="2" type="ORF">V5799_008742</name>
</gene>
<protein>
    <submittedName>
        <fullName evidence="2">Uncharacterized protein</fullName>
    </submittedName>
</protein>
<keyword evidence="1" id="KW-0812">Transmembrane</keyword>
<name>A0AAQ4FDZ4_AMBAM</name>
<dbReference type="Gene3D" id="3.90.1720.30">
    <property type="entry name" value="PPPDE domains"/>
    <property type="match status" value="1"/>
</dbReference>
<evidence type="ECO:0000313" key="3">
    <source>
        <dbReference type="Proteomes" id="UP001321473"/>
    </source>
</evidence>
<accession>A0AAQ4FDZ4</accession>
<evidence type="ECO:0000256" key="1">
    <source>
        <dbReference type="SAM" id="Phobius"/>
    </source>
</evidence>
<dbReference type="InterPro" id="IPR042266">
    <property type="entry name" value="PPPDE_sf"/>
</dbReference>
<keyword evidence="1" id="KW-1133">Transmembrane helix</keyword>
<keyword evidence="1" id="KW-0472">Membrane</keyword>
<dbReference type="AlphaFoldDB" id="A0AAQ4FDZ4"/>
<dbReference type="Proteomes" id="UP001321473">
    <property type="component" value="Unassembled WGS sequence"/>
</dbReference>